<dbReference type="InterPro" id="IPR011020">
    <property type="entry name" value="HTTM-like"/>
</dbReference>
<feature type="transmembrane region" description="Helical" evidence="5">
    <location>
        <begin position="163"/>
        <end position="186"/>
    </location>
</feature>
<feature type="transmembrane region" description="Helical" evidence="5">
    <location>
        <begin position="371"/>
        <end position="389"/>
    </location>
</feature>
<dbReference type="Proteomes" id="UP000030321">
    <property type="component" value="Unassembled WGS sequence"/>
</dbReference>
<dbReference type="SMART" id="SM00752">
    <property type="entry name" value="HTTM"/>
    <property type="match status" value="1"/>
</dbReference>
<dbReference type="RefSeq" id="WP_080754304.1">
    <property type="nucleotide sequence ID" value="NZ_BBPA01000051.1"/>
</dbReference>
<dbReference type="PANTHER" id="PTHR39535">
    <property type="entry name" value="SPORULATION-DELAYING PROTEIN SDPB"/>
    <property type="match status" value="1"/>
</dbReference>
<name>A0A0A1VVY8_MICAE</name>
<evidence type="ECO:0000256" key="3">
    <source>
        <dbReference type="ARBA" id="ARBA00022989"/>
    </source>
</evidence>
<sequence>MAIMTKSFRQRLAEIFGFDLRSLALFRIALALVVLVDLSVRFSQLTAHYSELGVLPLGSLSKVSASPFYWSIFALSDSVLVQSILFIVAIAIALLLLIGYHTRLATIATWALIVSLHHRNPLLLFAADDVIRAVLFWAMFLPLGACYSVESALNTNPNPLPKGVVSAATVAFMIQVCYIYMWSAAFKTKSETWWPDGTAVYYSLSYDQYGTAFAGFLLSLPPQLLEILTFSALIFEWVGPLLIFIPFRNSLFKIVAILSFILLHIGFGLSFHLGIFPFLSVTHWLPIIPSLVWDWGQKRMRNPEREGLRINYDRDCGFCKKVVHLLRTFLILPGTPLLVAQDNPSIYEDMVAQNSWVVEDWQGKRQFKWSAVVYIVSLSPIFWFLAPILRLPPLMAVGTRIYEWIASHRRFMGNFTKPLKFRPLTIKSSLPLNILVVFFLLLTSIWNLRSFVRQSVDRGDLNTPLVQSLDRLLTRRTFNTIDILARVTRLDQYWTIFAPGPPRDDAWFVAVSQLADGSTVDIFREGQPVIWDKPTESDRNRLYKTMQWRQYFINLNRAIGRSVYEEFGQYLCQNWNQQHGRDQQIKSLQLYIMRERTVPPGEKQGIEKELLWQQNCL</sequence>
<dbReference type="AlphaFoldDB" id="A0A0A1VVY8"/>
<feature type="transmembrane region" description="Helical" evidence="5">
    <location>
        <begin position="79"/>
        <end position="100"/>
    </location>
</feature>
<feature type="transmembrane region" description="Helical" evidence="5">
    <location>
        <begin position="224"/>
        <end position="244"/>
    </location>
</feature>
<evidence type="ECO:0000256" key="1">
    <source>
        <dbReference type="ARBA" id="ARBA00004127"/>
    </source>
</evidence>
<feature type="transmembrane region" description="Helical" evidence="5">
    <location>
        <begin position="251"/>
        <end position="269"/>
    </location>
</feature>
<reference evidence="8" key="1">
    <citation type="journal article" date="2015" name="Genome">
        <title>Whole Genome Sequence of the Non-Microcystin-Producing Microcystis aeruginosa Strain NIES-44.</title>
        <authorList>
            <person name="Okano K."/>
            <person name="Miyata N."/>
            <person name="Ozaki Y."/>
        </authorList>
    </citation>
    <scope>NUCLEOTIDE SEQUENCE [LARGE SCALE GENOMIC DNA]</scope>
    <source>
        <strain evidence="8">NIES-44</strain>
    </source>
</reference>
<comment type="subcellular location">
    <subcellularLocation>
        <location evidence="1">Endomembrane system</location>
        <topology evidence="1">Multi-pass membrane protein</topology>
    </subcellularLocation>
</comment>
<feature type="transmembrane region" description="Helical" evidence="5">
    <location>
        <begin position="20"/>
        <end position="40"/>
    </location>
</feature>
<gene>
    <name evidence="7" type="ORF">N44_02547</name>
</gene>
<feature type="transmembrane region" description="Helical" evidence="5">
    <location>
        <begin position="198"/>
        <end position="218"/>
    </location>
</feature>
<dbReference type="EMBL" id="BBPA01000051">
    <property type="protein sequence ID" value="GAL93967.1"/>
    <property type="molecule type" value="Genomic_DNA"/>
</dbReference>
<evidence type="ECO:0000313" key="7">
    <source>
        <dbReference type="EMBL" id="GAL93967.1"/>
    </source>
</evidence>
<keyword evidence="2 5" id="KW-0812">Transmembrane</keyword>
<dbReference type="GO" id="GO:0012505">
    <property type="term" value="C:endomembrane system"/>
    <property type="evidence" value="ECO:0007669"/>
    <property type="project" value="UniProtKB-SubCell"/>
</dbReference>
<evidence type="ECO:0000256" key="4">
    <source>
        <dbReference type="ARBA" id="ARBA00023136"/>
    </source>
</evidence>
<feature type="transmembrane region" description="Helical" evidence="5">
    <location>
        <begin position="121"/>
        <end position="143"/>
    </location>
</feature>
<keyword evidence="3 5" id="KW-1133">Transmembrane helix</keyword>
<evidence type="ECO:0000256" key="5">
    <source>
        <dbReference type="SAM" id="Phobius"/>
    </source>
</evidence>
<protein>
    <recommendedName>
        <fullName evidence="6">HTTM-like domain-containing protein</fullName>
    </recommendedName>
</protein>
<proteinExistence type="predicted"/>
<evidence type="ECO:0000313" key="8">
    <source>
        <dbReference type="Proteomes" id="UP000030321"/>
    </source>
</evidence>
<feature type="transmembrane region" description="Helical" evidence="5">
    <location>
        <begin position="430"/>
        <end position="448"/>
    </location>
</feature>
<accession>A0A0A1VVY8</accession>
<feature type="domain" description="HTTM-like" evidence="6">
    <location>
        <begin position="15"/>
        <end position="292"/>
    </location>
</feature>
<comment type="caution">
    <text evidence="7">The sequence shown here is derived from an EMBL/GenBank/DDBJ whole genome shotgun (WGS) entry which is preliminary data.</text>
</comment>
<dbReference type="InterPro" id="IPR052964">
    <property type="entry name" value="Sporulation_signal_mat"/>
</dbReference>
<keyword evidence="4 5" id="KW-0472">Membrane</keyword>
<organism evidence="7 8">
    <name type="scientific">Microcystis aeruginosa NIES-44</name>
    <dbReference type="NCBI Taxonomy" id="449439"/>
    <lineage>
        <taxon>Bacteria</taxon>
        <taxon>Bacillati</taxon>
        <taxon>Cyanobacteriota</taxon>
        <taxon>Cyanophyceae</taxon>
        <taxon>Oscillatoriophycideae</taxon>
        <taxon>Chroococcales</taxon>
        <taxon>Microcystaceae</taxon>
        <taxon>Microcystis</taxon>
    </lineage>
</organism>
<dbReference type="PANTHER" id="PTHR39535:SF2">
    <property type="entry name" value="HTTM DOMAIN-CONTAINING PROTEIN"/>
    <property type="match status" value="1"/>
</dbReference>
<evidence type="ECO:0000259" key="6">
    <source>
        <dbReference type="SMART" id="SM00752"/>
    </source>
</evidence>
<evidence type="ECO:0000256" key="2">
    <source>
        <dbReference type="ARBA" id="ARBA00022692"/>
    </source>
</evidence>